<comment type="caution">
    <text evidence="2">The sequence shown here is derived from an EMBL/GenBank/DDBJ whole genome shotgun (WGS) entry which is preliminary data.</text>
</comment>
<dbReference type="PANTHER" id="PTHR20963:SF42">
    <property type="entry name" value="PHOSPHOGLYCERATE MUTASE-LIKE PROTEIN"/>
    <property type="match status" value="1"/>
</dbReference>
<name>A0A8H5HNC9_9AGAR</name>
<dbReference type="Proteomes" id="UP000518752">
    <property type="component" value="Unassembled WGS sequence"/>
</dbReference>
<gene>
    <name evidence="2" type="ORF">D9757_005881</name>
</gene>
<accession>A0A8H5HNC9</accession>
<dbReference type="InterPro" id="IPR000560">
    <property type="entry name" value="His_Pase_clade-2"/>
</dbReference>
<dbReference type="PANTHER" id="PTHR20963">
    <property type="entry name" value="MULTIPLE INOSITOL POLYPHOSPHATE PHOSPHATASE-RELATED"/>
    <property type="match status" value="1"/>
</dbReference>
<proteinExistence type="predicted"/>
<dbReference type="Pfam" id="PF00328">
    <property type="entry name" value="His_Phos_2"/>
    <property type="match status" value="1"/>
</dbReference>
<dbReference type="Gene3D" id="3.40.50.1240">
    <property type="entry name" value="Phosphoglycerate mutase-like"/>
    <property type="match status" value="1"/>
</dbReference>
<dbReference type="PROSITE" id="PS00616">
    <property type="entry name" value="HIS_ACID_PHOSPHAT_1"/>
    <property type="match status" value="1"/>
</dbReference>
<dbReference type="OrthoDB" id="6509975at2759"/>
<keyword evidence="1" id="KW-0378">Hydrolase</keyword>
<evidence type="ECO:0000313" key="2">
    <source>
        <dbReference type="EMBL" id="KAF5386547.1"/>
    </source>
</evidence>
<dbReference type="InterPro" id="IPR033379">
    <property type="entry name" value="Acid_Pase_AS"/>
</dbReference>
<sequence length="609" mass="68609">MDIERGYDEERKALLPAFDKPKEVPSQLKFSSLHLSSAFVGGIIGCLLFQYTFCHPSTPFYGDIANPQTSIGSVLESTLVEPFPPSSPSNAFPSMFPSDVGYAGGTPTGAEPALIATAPEYPVHTGGAQLVQPLNTKKGKGKKNKEKEWDLFKHWGNLSPWYSNERGTFGLDSDPDAPDTCRVTSLHLLHRHGARYPSEDSFAKRFGEGSKKWKAKNDLAFLNDWHVKFFSLTYKLGENILTPFGRQQMFDLGVSMRLKYGYLLNDFTETKTIPVFRTTSKDRMVHSALNFALGFFGYPFEGQYQQSIVIEEKEFNNTLKPDETCENAKKDSIGKRGEWYVERWTKTYLKKTRKRLQSHLDDYRLSIDDVYAMQQMCAHETVALGYSKFCELFTQEEWEGFDYSYDLEYWYNSAFGSPVGRVLGAGWIQELLARLEHKPIKANQHRFSTNKTLDGNPVTFPVNQSLYVDVTHEEVVLSILTALNLTTLAANGPLPYDHIPKRHSFKGSQLSGFGSNVQIQVLECSSSSLASEEQIRIIINDAPVPLTGIRGCPKQKDGMCPLKTFVKAQREILEETSWEWGCFGDYEGLLGKGPKWESVTGDAPKPKSK</sequence>
<dbReference type="EMBL" id="JAACJN010000035">
    <property type="protein sequence ID" value="KAF5386547.1"/>
    <property type="molecule type" value="Genomic_DNA"/>
</dbReference>
<dbReference type="GO" id="GO:0003993">
    <property type="term" value="F:acid phosphatase activity"/>
    <property type="evidence" value="ECO:0007669"/>
    <property type="project" value="TreeGrafter"/>
</dbReference>
<dbReference type="CDD" id="cd07061">
    <property type="entry name" value="HP_HAP_like"/>
    <property type="match status" value="1"/>
</dbReference>
<protein>
    <submittedName>
        <fullName evidence="2">Uncharacterized protein</fullName>
    </submittedName>
</protein>
<dbReference type="AlphaFoldDB" id="A0A8H5HNC9"/>
<dbReference type="SUPFAM" id="SSF53254">
    <property type="entry name" value="Phosphoglycerate mutase-like"/>
    <property type="match status" value="1"/>
</dbReference>
<keyword evidence="3" id="KW-1185">Reference proteome</keyword>
<evidence type="ECO:0000256" key="1">
    <source>
        <dbReference type="ARBA" id="ARBA00022801"/>
    </source>
</evidence>
<dbReference type="InterPro" id="IPR029033">
    <property type="entry name" value="His_PPase_superfam"/>
</dbReference>
<reference evidence="2 3" key="1">
    <citation type="journal article" date="2020" name="ISME J.">
        <title>Uncovering the hidden diversity of litter-decomposition mechanisms in mushroom-forming fungi.</title>
        <authorList>
            <person name="Floudas D."/>
            <person name="Bentzer J."/>
            <person name="Ahren D."/>
            <person name="Johansson T."/>
            <person name="Persson P."/>
            <person name="Tunlid A."/>
        </authorList>
    </citation>
    <scope>NUCLEOTIDE SEQUENCE [LARGE SCALE GENOMIC DNA]</scope>
    <source>
        <strain evidence="2 3">CBS 406.79</strain>
    </source>
</reference>
<evidence type="ECO:0000313" key="3">
    <source>
        <dbReference type="Proteomes" id="UP000518752"/>
    </source>
</evidence>
<organism evidence="2 3">
    <name type="scientific">Collybiopsis confluens</name>
    <dbReference type="NCBI Taxonomy" id="2823264"/>
    <lineage>
        <taxon>Eukaryota</taxon>
        <taxon>Fungi</taxon>
        <taxon>Dikarya</taxon>
        <taxon>Basidiomycota</taxon>
        <taxon>Agaricomycotina</taxon>
        <taxon>Agaricomycetes</taxon>
        <taxon>Agaricomycetidae</taxon>
        <taxon>Agaricales</taxon>
        <taxon>Marasmiineae</taxon>
        <taxon>Omphalotaceae</taxon>
        <taxon>Collybiopsis</taxon>
    </lineage>
</organism>